<evidence type="ECO:0000259" key="6">
    <source>
        <dbReference type="PROSITE" id="PS50072"/>
    </source>
</evidence>
<dbReference type="CDD" id="cd01925">
    <property type="entry name" value="cyclophilin_CeCYP16-like"/>
    <property type="match status" value="1"/>
</dbReference>
<gene>
    <name evidence="7" type="ORF">M408DRAFT_325756</name>
</gene>
<feature type="region of interest" description="Disordered" evidence="5">
    <location>
        <begin position="186"/>
        <end position="221"/>
    </location>
</feature>
<dbReference type="Pfam" id="PF00160">
    <property type="entry name" value="Pro_isomerase"/>
    <property type="match status" value="1"/>
</dbReference>
<dbReference type="OrthoDB" id="442970at2759"/>
<dbReference type="InterPro" id="IPR029000">
    <property type="entry name" value="Cyclophilin-like_dom_sf"/>
</dbReference>
<feature type="region of interest" description="Disordered" evidence="5">
    <location>
        <begin position="444"/>
        <end position="479"/>
    </location>
</feature>
<dbReference type="AlphaFoldDB" id="A0A0C3BBW8"/>
<evidence type="ECO:0000256" key="1">
    <source>
        <dbReference type="ARBA" id="ARBA00000971"/>
    </source>
</evidence>
<dbReference type="Gene3D" id="2.40.100.10">
    <property type="entry name" value="Cyclophilin-like"/>
    <property type="match status" value="1"/>
</dbReference>
<feature type="compositionally biased region" description="Acidic residues" evidence="5">
    <location>
        <begin position="399"/>
        <end position="412"/>
    </location>
</feature>
<feature type="compositionally biased region" description="Basic and acidic residues" evidence="5">
    <location>
        <begin position="188"/>
        <end position="207"/>
    </location>
</feature>
<accession>A0A0C3BBW8</accession>
<sequence>MATLPTSGRVVVQTTVGDIEIELWARETPLACRNFITLALEGYYDGVIFHRIVPNFLIQTGDRTGTGNGGESLYGEPFDDETHPRLRFSHRGLVGMANNGDKNSNTSQFFITLSKAEELQGKHTLFGRVVGDTIYNVMKIGDLELDENERPLYPPKIRQIKILEDPFGDIIPRITAAEKRAQQLAKEQAQKERLEAGKRKQGKKDAKLLSFGDEEEDGGEAVSFKKKAIVRTDLVDVAPEKPSTSSRPARSEKIPPPAPLPTTSSDVPIPKATEQPVPQKKSKKAEPQTESERRKAEVAKVEEELRKLTRQRDSDSDDGKPVKKAKKGPSIIELQNAKYQRGKAAAARRAGKKRDESDVIAALQNFRGKLQRTKGDSGDEEDAKMEGVDPEGADKAQPDDAEGGEEGIEVDDDVDWLRHRLHFADDGGAETLRAEHEYEVIDPRMRGAKAKEEEMERKRARKEAHGGRGYRAPPPGPRR</sequence>
<dbReference type="Proteomes" id="UP000054097">
    <property type="component" value="Unassembled WGS sequence"/>
</dbReference>
<protein>
    <recommendedName>
        <fullName evidence="6">PPIase cyclophilin-type domain-containing protein</fullName>
    </recommendedName>
</protein>
<comment type="catalytic activity">
    <reaction evidence="1">
        <text>[protein]-peptidylproline (omega=180) = [protein]-peptidylproline (omega=0)</text>
        <dbReference type="Rhea" id="RHEA:16237"/>
        <dbReference type="Rhea" id="RHEA-COMP:10747"/>
        <dbReference type="Rhea" id="RHEA-COMP:10748"/>
        <dbReference type="ChEBI" id="CHEBI:83833"/>
        <dbReference type="ChEBI" id="CHEBI:83834"/>
        <dbReference type="EC" id="5.2.1.8"/>
    </reaction>
</comment>
<dbReference type="PANTHER" id="PTHR45625">
    <property type="entry name" value="PEPTIDYL-PROLYL CIS-TRANS ISOMERASE-RELATED"/>
    <property type="match status" value="1"/>
</dbReference>
<dbReference type="InterPro" id="IPR020892">
    <property type="entry name" value="Cyclophilin-type_PPIase_CS"/>
</dbReference>
<comment type="subcellular location">
    <subcellularLocation>
        <location evidence="2">Nucleus</location>
    </subcellularLocation>
</comment>
<proteinExistence type="inferred from homology"/>
<comment type="similarity">
    <text evidence="4">Belongs to the cyclophilin-type PPIase family. CWC27 subfamily.</text>
</comment>
<feature type="compositionally biased region" description="Basic and acidic residues" evidence="5">
    <location>
        <begin position="384"/>
        <end position="398"/>
    </location>
</feature>
<dbReference type="GO" id="GO:0003755">
    <property type="term" value="F:peptidyl-prolyl cis-trans isomerase activity"/>
    <property type="evidence" value="ECO:0007669"/>
    <property type="project" value="UniProtKB-EC"/>
</dbReference>
<dbReference type="PROSITE" id="PS50072">
    <property type="entry name" value="CSA_PPIASE_2"/>
    <property type="match status" value="1"/>
</dbReference>
<dbReference type="PANTHER" id="PTHR45625:SF6">
    <property type="entry name" value="SPLICEOSOME-ASSOCIATED PROTEIN CWC27 HOMOLOG"/>
    <property type="match status" value="1"/>
</dbReference>
<dbReference type="PRINTS" id="PR00153">
    <property type="entry name" value="CSAPPISMRASE"/>
</dbReference>
<feature type="compositionally biased region" description="Basic and acidic residues" evidence="5">
    <location>
        <begin position="284"/>
        <end position="321"/>
    </location>
</feature>
<evidence type="ECO:0000256" key="5">
    <source>
        <dbReference type="SAM" id="MobiDB-lite"/>
    </source>
</evidence>
<keyword evidence="8" id="KW-1185">Reference proteome</keyword>
<evidence type="ECO:0000256" key="3">
    <source>
        <dbReference type="ARBA" id="ARBA00023242"/>
    </source>
</evidence>
<evidence type="ECO:0000313" key="7">
    <source>
        <dbReference type="EMBL" id="KIM34325.1"/>
    </source>
</evidence>
<dbReference type="GO" id="GO:0006457">
    <property type="term" value="P:protein folding"/>
    <property type="evidence" value="ECO:0007669"/>
    <property type="project" value="InterPro"/>
</dbReference>
<evidence type="ECO:0000256" key="2">
    <source>
        <dbReference type="ARBA" id="ARBA00004123"/>
    </source>
</evidence>
<dbReference type="EMBL" id="KN824277">
    <property type="protein sequence ID" value="KIM34325.1"/>
    <property type="molecule type" value="Genomic_DNA"/>
</dbReference>
<dbReference type="InterPro" id="IPR002130">
    <property type="entry name" value="Cyclophilin-type_PPIase_dom"/>
</dbReference>
<dbReference type="InterPro" id="IPR044666">
    <property type="entry name" value="Cyclophilin_A-like"/>
</dbReference>
<dbReference type="STRING" id="933852.A0A0C3BBW8"/>
<reference evidence="8" key="2">
    <citation type="submission" date="2015-01" db="EMBL/GenBank/DDBJ databases">
        <title>Evolutionary Origins and Diversification of the Mycorrhizal Mutualists.</title>
        <authorList>
            <consortium name="DOE Joint Genome Institute"/>
            <consortium name="Mycorrhizal Genomics Consortium"/>
            <person name="Kohler A."/>
            <person name="Kuo A."/>
            <person name="Nagy L.G."/>
            <person name="Floudas D."/>
            <person name="Copeland A."/>
            <person name="Barry K.W."/>
            <person name="Cichocki N."/>
            <person name="Veneault-Fourrey C."/>
            <person name="LaButti K."/>
            <person name="Lindquist E.A."/>
            <person name="Lipzen A."/>
            <person name="Lundell T."/>
            <person name="Morin E."/>
            <person name="Murat C."/>
            <person name="Riley R."/>
            <person name="Ohm R."/>
            <person name="Sun H."/>
            <person name="Tunlid A."/>
            <person name="Henrissat B."/>
            <person name="Grigoriev I.V."/>
            <person name="Hibbett D.S."/>
            <person name="Martin F."/>
        </authorList>
    </citation>
    <scope>NUCLEOTIDE SEQUENCE [LARGE SCALE GENOMIC DNA]</scope>
    <source>
        <strain evidence="8">MAFF 305830</strain>
    </source>
</reference>
<feature type="compositionally biased region" description="Basic and acidic residues" evidence="5">
    <location>
        <begin position="444"/>
        <end position="457"/>
    </location>
</feature>
<feature type="domain" description="PPIase cyclophilin-type" evidence="6">
    <location>
        <begin position="13"/>
        <end position="162"/>
    </location>
</feature>
<keyword evidence="3" id="KW-0539">Nucleus</keyword>
<dbReference type="GO" id="GO:0071013">
    <property type="term" value="C:catalytic step 2 spliceosome"/>
    <property type="evidence" value="ECO:0007669"/>
    <property type="project" value="TreeGrafter"/>
</dbReference>
<dbReference type="SUPFAM" id="SSF50891">
    <property type="entry name" value="Cyclophilin-like"/>
    <property type="match status" value="1"/>
</dbReference>
<reference evidence="7 8" key="1">
    <citation type="submission" date="2014-04" db="EMBL/GenBank/DDBJ databases">
        <authorList>
            <consortium name="DOE Joint Genome Institute"/>
            <person name="Kuo A."/>
            <person name="Zuccaro A."/>
            <person name="Kohler A."/>
            <person name="Nagy L.G."/>
            <person name="Floudas D."/>
            <person name="Copeland A."/>
            <person name="Barry K.W."/>
            <person name="Cichocki N."/>
            <person name="Veneault-Fourrey C."/>
            <person name="LaButti K."/>
            <person name="Lindquist E.A."/>
            <person name="Lipzen A."/>
            <person name="Lundell T."/>
            <person name="Morin E."/>
            <person name="Murat C."/>
            <person name="Sun H."/>
            <person name="Tunlid A."/>
            <person name="Henrissat B."/>
            <person name="Grigoriev I.V."/>
            <person name="Hibbett D.S."/>
            <person name="Martin F."/>
            <person name="Nordberg H.P."/>
            <person name="Cantor M.N."/>
            <person name="Hua S.X."/>
        </authorList>
    </citation>
    <scope>NUCLEOTIDE SEQUENCE [LARGE SCALE GENOMIC DNA]</scope>
    <source>
        <strain evidence="7 8">MAFF 305830</strain>
    </source>
</reference>
<dbReference type="HOGENOM" id="CLU_012062_14_4_1"/>
<evidence type="ECO:0000256" key="4">
    <source>
        <dbReference type="ARBA" id="ARBA00038509"/>
    </source>
</evidence>
<evidence type="ECO:0000313" key="8">
    <source>
        <dbReference type="Proteomes" id="UP000054097"/>
    </source>
</evidence>
<feature type="region of interest" description="Disordered" evidence="5">
    <location>
        <begin position="235"/>
        <end position="412"/>
    </location>
</feature>
<name>A0A0C3BBW8_SERVB</name>
<organism evidence="7 8">
    <name type="scientific">Serendipita vermifera MAFF 305830</name>
    <dbReference type="NCBI Taxonomy" id="933852"/>
    <lineage>
        <taxon>Eukaryota</taxon>
        <taxon>Fungi</taxon>
        <taxon>Dikarya</taxon>
        <taxon>Basidiomycota</taxon>
        <taxon>Agaricomycotina</taxon>
        <taxon>Agaricomycetes</taxon>
        <taxon>Sebacinales</taxon>
        <taxon>Serendipitaceae</taxon>
        <taxon>Serendipita</taxon>
    </lineage>
</organism>
<dbReference type="PROSITE" id="PS00170">
    <property type="entry name" value="CSA_PPIASE_1"/>
    <property type="match status" value="1"/>
</dbReference>